<evidence type="ECO:0000313" key="10">
    <source>
        <dbReference type="Proteomes" id="UP001203207"/>
    </source>
</evidence>
<dbReference type="AlphaFoldDB" id="A0AAE3K8T8"/>
<dbReference type="Pfam" id="PF02687">
    <property type="entry name" value="FtsX"/>
    <property type="match status" value="1"/>
</dbReference>
<comment type="caution">
    <text evidence="9">The sequence shown here is derived from an EMBL/GenBank/DDBJ whole genome shotgun (WGS) entry which is preliminary data.</text>
</comment>
<feature type="transmembrane region" description="Helical" evidence="6">
    <location>
        <begin position="281"/>
        <end position="310"/>
    </location>
</feature>
<dbReference type="GO" id="GO:0044874">
    <property type="term" value="P:lipoprotein localization to outer membrane"/>
    <property type="evidence" value="ECO:0007669"/>
    <property type="project" value="TreeGrafter"/>
</dbReference>
<evidence type="ECO:0000256" key="6">
    <source>
        <dbReference type="SAM" id="Phobius"/>
    </source>
</evidence>
<feature type="transmembrane region" description="Helical" evidence="6">
    <location>
        <begin position="30"/>
        <end position="54"/>
    </location>
</feature>
<dbReference type="InterPro" id="IPR025857">
    <property type="entry name" value="MacB_PCD"/>
</dbReference>
<keyword evidence="10" id="KW-1185">Reference proteome</keyword>
<evidence type="ECO:0000256" key="3">
    <source>
        <dbReference type="ARBA" id="ARBA00022692"/>
    </source>
</evidence>
<dbReference type="InterPro" id="IPR051447">
    <property type="entry name" value="Lipoprotein-release_system"/>
</dbReference>
<feature type="transmembrane region" description="Helical" evidence="6">
    <location>
        <begin position="379"/>
        <end position="400"/>
    </location>
</feature>
<keyword evidence="2" id="KW-1003">Cell membrane</keyword>
<dbReference type="PANTHER" id="PTHR30489:SF0">
    <property type="entry name" value="LIPOPROTEIN-RELEASING SYSTEM TRANSMEMBRANE PROTEIN LOLE"/>
    <property type="match status" value="1"/>
</dbReference>
<evidence type="ECO:0000256" key="4">
    <source>
        <dbReference type="ARBA" id="ARBA00022989"/>
    </source>
</evidence>
<keyword evidence="4 6" id="KW-1133">Transmembrane helix</keyword>
<keyword evidence="5 6" id="KW-0472">Membrane</keyword>
<feature type="domain" description="ABC3 transporter permease C-terminal" evidence="7">
    <location>
        <begin position="289"/>
        <end position="406"/>
    </location>
</feature>
<feature type="domain" description="MacB-like periplasmic core" evidence="8">
    <location>
        <begin position="29"/>
        <end position="257"/>
    </location>
</feature>
<dbReference type="Pfam" id="PF12704">
    <property type="entry name" value="MacB_PCD"/>
    <property type="match status" value="1"/>
</dbReference>
<proteinExistence type="predicted"/>
<sequence>MSRMLAGGRRFIAVWGLVFSQLRHHRFRTLLAIVGIVLAVLTMTLLAGTGYGVLETGESQFESADRDLWVTSGPVALSAASGGFENTLYDAHVVSSEMSEYDGVRNAVPLGFHTVYVSDDGSEFDTIVATGVTGSGSAVSISEGEGFSGGDTHYAGGEYDGPMTHEILIDPQLADRYDVGVGDTLYMGGSLAAAESNEFTIVGISGTFSQFLGTPTATARLSELQTVTGTERVDAATFITITLEDDADPEVVQAALQGDFDEYEIRTNAEQLNAVVQNQALVLAGAVTLVVLAFIAGLALTANLLALIVYQQRETLAAINAMGVSRGTIVSLLAGHGFAIGVLGGIIGAAVTPAAAAALNRVAYELTGFEGLVVVETDVIILGLVVAVVMGTVAASVAGWRVSRLPAIDQL</sequence>
<organism evidence="9 10">
    <name type="scientific">Natronocalculus amylovorans</name>
    <dbReference type="NCBI Taxonomy" id="2917812"/>
    <lineage>
        <taxon>Archaea</taxon>
        <taxon>Methanobacteriati</taxon>
        <taxon>Methanobacteriota</taxon>
        <taxon>Stenosarchaea group</taxon>
        <taxon>Halobacteria</taxon>
        <taxon>Halobacteriales</taxon>
        <taxon>Haloferacaceae</taxon>
        <taxon>Natronocalculus</taxon>
    </lineage>
</organism>
<protein>
    <submittedName>
        <fullName evidence="9">ABC transporter permease</fullName>
    </submittedName>
</protein>
<name>A0AAE3K8T8_9EURY</name>
<evidence type="ECO:0000256" key="5">
    <source>
        <dbReference type="ARBA" id="ARBA00023136"/>
    </source>
</evidence>
<dbReference type="EMBL" id="JAKRVX010000005">
    <property type="protein sequence ID" value="MCL9817662.1"/>
    <property type="molecule type" value="Genomic_DNA"/>
</dbReference>
<dbReference type="RefSeq" id="WP_250584923.1">
    <property type="nucleotide sequence ID" value="NZ_JAKRVX010000005.1"/>
</dbReference>
<dbReference type="Proteomes" id="UP001203207">
    <property type="component" value="Unassembled WGS sequence"/>
</dbReference>
<reference evidence="9" key="2">
    <citation type="submission" date="2022-02" db="EMBL/GenBank/DDBJ databases">
        <authorList>
            <person name="Elcheninov A.G."/>
            <person name="Sorokin D.Y."/>
            <person name="Kublanov I.V."/>
        </authorList>
    </citation>
    <scope>NUCLEOTIDE SEQUENCE</scope>
    <source>
        <strain evidence="9">AArc-St2</strain>
    </source>
</reference>
<evidence type="ECO:0000256" key="1">
    <source>
        <dbReference type="ARBA" id="ARBA00004651"/>
    </source>
</evidence>
<keyword evidence="3 6" id="KW-0812">Transmembrane</keyword>
<accession>A0AAE3K8T8</accession>
<dbReference type="GO" id="GO:0098797">
    <property type="term" value="C:plasma membrane protein complex"/>
    <property type="evidence" value="ECO:0007669"/>
    <property type="project" value="TreeGrafter"/>
</dbReference>
<evidence type="ECO:0000256" key="2">
    <source>
        <dbReference type="ARBA" id="ARBA00022475"/>
    </source>
</evidence>
<gene>
    <name evidence="9" type="ORF">AArcSt2_11965</name>
</gene>
<evidence type="ECO:0000259" key="8">
    <source>
        <dbReference type="Pfam" id="PF12704"/>
    </source>
</evidence>
<evidence type="ECO:0000259" key="7">
    <source>
        <dbReference type="Pfam" id="PF02687"/>
    </source>
</evidence>
<dbReference type="InterPro" id="IPR003838">
    <property type="entry name" value="ABC3_permease_C"/>
</dbReference>
<comment type="subcellular location">
    <subcellularLocation>
        <location evidence="1">Cell membrane</location>
        <topology evidence="1">Multi-pass membrane protein</topology>
    </subcellularLocation>
</comment>
<dbReference type="PANTHER" id="PTHR30489">
    <property type="entry name" value="LIPOPROTEIN-RELEASING SYSTEM TRANSMEMBRANE PROTEIN LOLE"/>
    <property type="match status" value="1"/>
</dbReference>
<evidence type="ECO:0000313" key="9">
    <source>
        <dbReference type="EMBL" id="MCL9817662.1"/>
    </source>
</evidence>
<feature type="transmembrane region" description="Helical" evidence="6">
    <location>
        <begin position="330"/>
        <end position="359"/>
    </location>
</feature>
<reference evidence="9" key="1">
    <citation type="journal article" date="2022" name="Syst. Appl. Microbiol.">
        <title>Natronocalculus amylovorans gen. nov., sp. nov., and Natranaeroarchaeum aerophilus sp. nov., dominant culturable amylolytic natronoarchaea from hypersaline soda lakes in southwestern Siberia.</title>
        <authorList>
            <person name="Sorokin D.Y."/>
            <person name="Elcheninov A.G."/>
            <person name="Khizhniak T.V."/>
            <person name="Koenen M."/>
            <person name="Bale N.J."/>
            <person name="Damste J.S.S."/>
            <person name="Kublanov I.V."/>
        </authorList>
    </citation>
    <scope>NUCLEOTIDE SEQUENCE</scope>
    <source>
        <strain evidence="9">AArc-St2</strain>
    </source>
</reference>